<dbReference type="GO" id="GO:0000339">
    <property type="term" value="F:RNA cap binding"/>
    <property type="evidence" value="ECO:0007669"/>
    <property type="project" value="InterPro"/>
</dbReference>
<feature type="compositionally biased region" description="Gly residues" evidence="6">
    <location>
        <begin position="9"/>
        <end position="20"/>
    </location>
</feature>
<evidence type="ECO:0000256" key="2">
    <source>
        <dbReference type="ARBA" id="ARBA00007413"/>
    </source>
</evidence>
<dbReference type="InterPro" id="IPR015172">
    <property type="entry name" value="MIF4G-like_typ-1"/>
</dbReference>
<evidence type="ECO:0008006" key="12">
    <source>
        <dbReference type="Google" id="ProtNLM"/>
    </source>
</evidence>
<name>A0AAV2Z3B2_9STRA</name>
<evidence type="ECO:0000259" key="7">
    <source>
        <dbReference type="Pfam" id="PF02854"/>
    </source>
</evidence>
<reference evidence="10" key="2">
    <citation type="journal article" date="2023" name="Microbiol Resour">
        <title>Decontamination and Annotation of the Draft Genome Sequence of the Oomycete Lagenidium giganteum ARSEF 373.</title>
        <authorList>
            <person name="Morgan W.R."/>
            <person name="Tartar A."/>
        </authorList>
    </citation>
    <scope>NUCLEOTIDE SEQUENCE</scope>
    <source>
        <strain evidence="10">ARSEF 373</strain>
    </source>
</reference>
<keyword evidence="4" id="KW-0508">mRNA splicing</keyword>
<reference evidence="10" key="1">
    <citation type="submission" date="2022-11" db="EMBL/GenBank/DDBJ databases">
        <authorList>
            <person name="Morgan W.R."/>
            <person name="Tartar A."/>
        </authorList>
    </citation>
    <scope>NUCLEOTIDE SEQUENCE</scope>
    <source>
        <strain evidence="10">ARSEF 373</strain>
    </source>
</reference>
<dbReference type="Pfam" id="PF09090">
    <property type="entry name" value="MIF4G_like_2"/>
    <property type="match status" value="1"/>
</dbReference>
<dbReference type="GO" id="GO:0005846">
    <property type="term" value="C:nuclear cap binding complex"/>
    <property type="evidence" value="ECO:0007669"/>
    <property type="project" value="InterPro"/>
</dbReference>
<gene>
    <name evidence="10" type="ORF">N0F65_008773</name>
</gene>
<dbReference type="PANTHER" id="PTHR12412:SF2">
    <property type="entry name" value="NUCLEAR CAP-BINDING PROTEIN SUBUNIT 1"/>
    <property type="match status" value="1"/>
</dbReference>
<accession>A0AAV2Z3B2</accession>
<keyword evidence="5" id="KW-0539">Nucleus</keyword>
<evidence type="ECO:0000256" key="6">
    <source>
        <dbReference type="SAM" id="MobiDB-lite"/>
    </source>
</evidence>
<evidence type="ECO:0000256" key="4">
    <source>
        <dbReference type="ARBA" id="ARBA00023187"/>
    </source>
</evidence>
<dbReference type="GO" id="GO:0000184">
    <property type="term" value="P:nuclear-transcribed mRNA catabolic process, nonsense-mediated decay"/>
    <property type="evidence" value="ECO:0007669"/>
    <property type="project" value="TreeGrafter"/>
</dbReference>
<feature type="region of interest" description="Disordered" evidence="6">
    <location>
        <begin position="1"/>
        <end position="95"/>
    </location>
</feature>
<dbReference type="GO" id="GO:0008380">
    <property type="term" value="P:RNA splicing"/>
    <property type="evidence" value="ECO:0007669"/>
    <property type="project" value="UniProtKB-KW"/>
</dbReference>
<feature type="domain" description="MIF4G-like type 2" evidence="9">
    <location>
        <begin position="719"/>
        <end position="897"/>
    </location>
</feature>
<dbReference type="Gene3D" id="1.25.40.180">
    <property type="match status" value="3"/>
</dbReference>
<evidence type="ECO:0000259" key="9">
    <source>
        <dbReference type="Pfam" id="PF09090"/>
    </source>
</evidence>
<keyword evidence="3" id="KW-0507">mRNA processing</keyword>
<dbReference type="GO" id="GO:0006406">
    <property type="term" value="P:mRNA export from nucleus"/>
    <property type="evidence" value="ECO:0007669"/>
    <property type="project" value="InterPro"/>
</dbReference>
<dbReference type="InterPro" id="IPR016024">
    <property type="entry name" value="ARM-type_fold"/>
</dbReference>
<evidence type="ECO:0000313" key="11">
    <source>
        <dbReference type="Proteomes" id="UP001146120"/>
    </source>
</evidence>
<proteinExistence type="inferred from homology"/>
<dbReference type="PANTHER" id="PTHR12412">
    <property type="entry name" value="CAP BINDING PROTEIN"/>
    <property type="match status" value="1"/>
</dbReference>
<feature type="domain" description="MIF4G-like type 1" evidence="8">
    <location>
        <begin position="474"/>
        <end position="648"/>
    </location>
</feature>
<dbReference type="AlphaFoldDB" id="A0AAV2Z3B2"/>
<keyword evidence="11" id="KW-1185">Reference proteome</keyword>
<comment type="similarity">
    <text evidence="2">Belongs to the NCBP1 family.</text>
</comment>
<dbReference type="SUPFAM" id="SSF48371">
    <property type="entry name" value="ARM repeat"/>
    <property type="match status" value="3"/>
</dbReference>
<dbReference type="Pfam" id="PF09088">
    <property type="entry name" value="MIF4G_like"/>
    <property type="match status" value="1"/>
</dbReference>
<dbReference type="GO" id="GO:0005634">
    <property type="term" value="C:nucleus"/>
    <property type="evidence" value="ECO:0007669"/>
    <property type="project" value="UniProtKB-SubCell"/>
</dbReference>
<feature type="compositionally biased region" description="Gly residues" evidence="6">
    <location>
        <begin position="62"/>
        <end position="76"/>
    </location>
</feature>
<comment type="caution">
    <text evidence="10">The sequence shown here is derived from an EMBL/GenBank/DDBJ whole genome shotgun (WGS) entry which is preliminary data.</text>
</comment>
<protein>
    <recommendedName>
        <fullName evidence="12">Nuclear cap-binding protein subunit 1</fullName>
    </recommendedName>
</protein>
<organism evidence="10 11">
    <name type="scientific">Lagenidium giganteum</name>
    <dbReference type="NCBI Taxonomy" id="4803"/>
    <lineage>
        <taxon>Eukaryota</taxon>
        <taxon>Sar</taxon>
        <taxon>Stramenopiles</taxon>
        <taxon>Oomycota</taxon>
        <taxon>Peronosporomycetes</taxon>
        <taxon>Pythiales</taxon>
        <taxon>Pythiaceae</taxon>
    </lineage>
</organism>
<dbReference type="Proteomes" id="UP001146120">
    <property type="component" value="Unassembled WGS sequence"/>
</dbReference>
<feature type="domain" description="MIF4G" evidence="7">
    <location>
        <begin position="132"/>
        <end position="348"/>
    </location>
</feature>
<sequence>MNRGDHYGPSGGGDYDNGGDNGRRKRSFDQQDDYNSYDNGGYKRSRYDGRGGNYRPRNDRYGGSGGGGRGRYGGNDRGSYGRQDRYGGAAPSESERARAWRLAKKSLVELGDDVTDQDATALREHLQDAATRLAAEIEGDGMQHAEAQALQTLLLQCVSRLAHKTSLYAVLTALLTERSKAFGEQLLHAAVAFVQKDVDFLHRDRDAPEHDHNAAAATAGMVDEDALRRQRALGAVALRIKLVVRFLGELVSVRVVRAEDVLSVLDSLQGVCTPDDFTVETDEPLRTREHAAAFKDFFASVVLDTLLYCGQSLMVSCEDMYESLLSRCKEYVLNREEESNPTGSEVDHATNWLIRRMRLELLWEPENEEELAAVCKKVDPLALKWEAVNVIRSQPLPTDVNNPRWQIPGTIYPQALFADAFRSAEPLTLSTSLSIDVSTLDHTKVLPYPSVFRILGEDTGAAGAAIANLPSPSYVVVRDFLTDMIEAFHPRPAMGAKQLLTLCRVINSRFARDQEAANAPGAAAKTEYILVESLLATMLAESDKQRSAYYSSLLYHLVKTDARSISPALAIVVELLFREIPVMNAGAVDAFVQLFSHFLSNFEFKWPWTHWSHVLEAQEDDAQRLFVSAVIERCVRLSYLQFMESVLPKEFHMLLPPVPSPSIKYKAESTGDAATDVSPAVREFYNAALSKLKTHPPPASALLTWTEAQMQTSGLAAAEALEALWSAVLEAGAATFTHILLLTEKYRELFTDSSVFSGEANQLVLVKTVGSVWLKSPQHIGLILNMMLRVAIIDATTIAKWVFTPDAIQQYSWPYVWCIINETIMYTQDVKKIKQQALKKAAGDSSVDVSALEDSLKGWQDELKQVLIVLFEGFNRVISEHKSNCDSEGVSFKDNWFGSALAQMRALGRNFRVALADVIDELHVSVFNSNAADHDAKKVFHVLRDSYRSR</sequence>
<evidence type="ECO:0000256" key="3">
    <source>
        <dbReference type="ARBA" id="ARBA00022664"/>
    </source>
</evidence>
<dbReference type="EMBL" id="DAKRPA010000073">
    <property type="protein sequence ID" value="DAZ99966.1"/>
    <property type="molecule type" value="Genomic_DNA"/>
</dbReference>
<dbReference type="InterPro" id="IPR027159">
    <property type="entry name" value="CBP80"/>
</dbReference>
<comment type="subcellular location">
    <subcellularLocation>
        <location evidence="1">Nucleus</location>
    </subcellularLocation>
</comment>
<dbReference type="GO" id="GO:0003729">
    <property type="term" value="F:mRNA binding"/>
    <property type="evidence" value="ECO:0007669"/>
    <property type="project" value="TreeGrafter"/>
</dbReference>
<dbReference type="Pfam" id="PF02854">
    <property type="entry name" value="MIF4G"/>
    <property type="match status" value="1"/>
</dbReference>
<dbReference type="InterPro" id="IPR015174">
    <property type="entry name" value="MIF4G-like_typ-2"/>
</dbReference>
<dbReference type="GO" id="GO:0006397">
    <property type="term" value="P:mRNA processing"/>
    <property type="evidence" value="ECO:0007669"/>
    <property type="project" value="UniProtKB-KW"/>
</dbReference>
<evidence type="ECO:0000256" key="1">
    <source>
        <dbReference type="ARBA" id="ARBA00004123"/>
    </source>
</evidence>
<evidence type="ECO:0000256" key="5">
    <source>
        <dbReference type="ARBA" id="ARBA00023242"/>
    </source>
</evidence>
<dbReference type="InterPro" id="IPR003890">
    <property type="entry name" value="MIF4G-like_typ-3"/>
</dbReference>
<evidence type="ECO:0000313" key="10">
    <source>
        <dbReference type="EMBL" id="DAZ99966.1"/>
    </source>
</evidence>
<evidence type="ECO:0000259" key="8">
    <source>
        <dbReference type="Pfam" id="PF09088"/>
    </source>
</evidence>